<evidence type="ECO:0000313" key="5">
    <source>
        <dbReference type="Proteomes" id="UP000263232"/>
    </source>
</evidence>
<name>A0A347WKX5_9LACT</name>
<evidence type="ECO:0000313" key="4">
    <source>
        <dbReference type="EMBL" id="AXY25732.1"/>
    </source>
</evidence>
<dbReference type="PANTHER" id="PTHR43570:SF16">
    <property type="entry name" value="ALDEHYDE DEHYDROGENASE TYPE III, ISOFORM Q"/>
    <property type="match status" value="1"/>
</dbReference>
<dbReference type="SUPFAM" id="SSF53720">
    <property type="entry name" value="ALDH-like"/>
    <property type="match status" value="1"/>
</dbReference>
<dbReference type="Gene3D" id="3.40.309.10">
    <property type="entry name" value="Aldehyde Dehydrogenase, Chain A, domain 2"/>
    <property type="match status" value="1"/>
</dbReference>
<accession>A0A347WKX5</accession>
<dbReference type="InterPro" id="IPR016163">
    <property type="entry name" value="Ald_DH_C"/>
</dbReference>
<dbReference type="InterPro" id="IPR016161">
    <property type="entry name" value="Ald_DH/histidinol_DH"/>
</dbReference>
<dbReference type="InterPro" id="IPR012394">
    <property type="entry name" value="Aldehyde_DH_NAD(P)"/>
</dbReference>
<dbReference type="InterPro" id="IPR015590">
    <property type="entry name" value="Aldehyde_DH_dom"/>
</dbReference>
<dbReference type="PANTHER" id="PTHR43570">
    <property type="entry name" value="ALDEHYDE DEHYDROGENASE"/>
    <property type="match status" value="1"/>
</dbReference>
<gene>
    <name evidence="4" type="ORF">CL176_06810</name>
</gene>
<dbReference type="GO" id="GO:0006081">
    <property type="term" value="P:aldehyde metabolic process"/>
    <property type="evidence" value="ECO:0007669"/>
    <property type="project" value="InterPro"/>
</dbReference>
<protein>
    <recommendedName>
        <fullName evidence="3">Aldehyde dehydrogenase domain-containing protein</fullName>
    </recommendedName>
</protein>
<dbReference type="GO" id="GO:0004029">
    <property type="term" value="F:aldehyde dehydrogenase (NAD+) activity"/>
    <property type="evidence" value="ECO:0007669"/>
    <property type="project" value="TreeGrafter"/>
</dbReference>
<proteinExistence type="inferred from homology"/>
<feature type="domain" description="Aldehyde dehydrogenase" evidence="3">
    <location>
        <begin position="22"/>
        <end position="153"/>
    </location>
</feature>
<reference evidence="4 5" key="1">
    <citation type="submission" date="2017-09" db="EMBL/GenBank/DDBJ databases">
        <title>Complete genome sequence of Oxytococcus suis strain ZY16052.</title>
        <authorList>
            <person name="Li F."/>
        </authorList>
    </citation>
    <scope>NUCLEOTIDE SEQUENCE [LARGE SCALE GENOMIC DNA]</scope>
    <source>
        <strain evidence="4 5">ZY16052</strain>
    </source>
</reference>
<evidence type="ECO:0000256" key="1">
    <source>
        <dbReference type="ARBA" id="ARBA00009986"/>
    </source>
</evidence>
<evidence type="ECO:0000259" key="3">
    <source>
        <dbReference type="Pfam" id="PF00171"/>
    </source>
</evidence>
<evidence type="ECO:0000256" key="2">
    <source>
        <dbReference type="ARBA" id="ARBA00023002"/>
    </source>
</evidence>
<keyword evidence="2" id="KW-0560">Oxidoreductase</keyword>
<sequence length="183" mass="20785">MSPITNSDFPKIINEEHYWRLKNLVEHNDVYFGGQSDDTERVIAPTVVLNPPLDEELMQEEIFGPILPVLTYQDLVEAVVYIQSKDKPLALYLFSRDEATKHDIVKYVAFGGGTINDTLIHFTNHNLPFGGVGASGMGQYHGKHSLETFSHPKGIMEKTDAFDIPLRYPPYTSLKERLVGWFM</sequence>
<dbReference type="Gene3D" id="3.40.605.10">
    <property type="entry name" value="Aldehyde Dehydrogenase, Chain A, domain 1"/>
    <property type="match status" value="1"/>
</dbReference>
<organism evidence="4 5">
    <name type="scientific">Suicoccus acidiformans</name>
    <dbReference type="NCBI Taxonomy" id="2036206"/>
    <lineage>
        <taxon>Bacteria</taxon>
        <taxon>Bacillati</taxon>
        <taxon>Bacillota</taxon>
        <taxon>Bacilli</taxon>
        <taxon>Lactobacillales</taxon>
        <taxon>Aerococcaceae</taxon>
        <taxon>Suicoccus</taxon>
    </lineage>
</organism>
<dbReference type="AlphaFoldDB" id="A0A347WKX5"/>
<dbReference type="KEGG" id="abae:CL176_06810"/>
<dbReference type="OrthoDB" id="9762913at2"/>
<dbReference type="Proteomes" id="UP000263232">
    <property type="component" value="Chromosome"/>
</dbReference>
<dbReference type="EMBL" id="CP023434">
    <property type="protein sequence ID" value="AXY25732.1"/>
    <property type="molecule type" value="Genomic_DNA"/>
</dbReference>
<comment type="similarity">
    <text evidence="1">Belongs to the aldehyde dehydrogenase family.</text>
</comment>
<dbReference type="Pfam" id="PF00171">
    <property type="entry name" value="Aldedh"/>
    <property type="match status" value="1"/>
</dbReference>
<dbReference type="InterPro" id="IPR016162">
    <property type="entry name" value="Ald_DH_N"/>
</dbReference>
<keyword evidence="5" id="KW-1185">Reference proteome</keyword>
<dbReference type="GO" id="GO:0005737">
    <property type="term" value="C:cytoplasm"/>
    <property type="evidence" value="ECO:0007669"/>
    <property type="project" value="TreeGrafter"/>
</dbReference>
<dbReference type="RefSeq" id="WP_118990633.1">
    <property type="nucleotide sequence ID" value="NZ_CP023434.1"/>
</dbReference>